<evidence type="ECO:0000313" key="9">
    <source>
        <dbReference type="EMBL" id="MDQ7876542.1"/>
    </source>
</evidence>
<feature type="domain" description="Alpha-L-rhamnosidase six-hairpin glycosidase" evidence="7">
    <location>
        <begin position="435"/>
        <end position="762"/>
    </location>
</feature>
<dbReference type="Gene3D" id="2.60.120.260">
    <property type="entry name" value="Galactose-binding domain-like"/>
    <property type="match status" value="2"/>
</dbReference>
<keyword evidence="10" id="KW-1185">Reference proteome</keyword>
<dbReference type="Proteomes" id="UP001235133">
    <property type="component" value="Unassembled WGS sequence"/>
</dbReference>
<dbReference type="Pfam" id="PF17390">
    <property type="entry name" value="Bac_rhamnosid_C"/>
    <property type="match status" value="1"/>
</dbReference>
<dbReference type="GO" id="GO:0016787">
    <property type="term" value="F:hydrolase activity"/>
    <property type="evidence" value="ECO:0007669"/>
    <property type="project" value="UniProtKB-KW"/>
</dbReference>
<dbReference type="InterPro" id="IPR013737">
    <property type="entry name" value="Bac_rhamnosid_N"/>
</dbReference>
<dbReference type="RefSeq" id="WP_308865943.1">
    <property type="nucleotide sequence ID" value="NZ_JAVFWO010000001.1"/>
</dbReference>
<dbReference type="PANTHER" id="PTHR33307">
    <property type="entry name" value="ALPHA-RHAMNOSIDASE (EUROFUNG)"/>
    <property type="match status" value="1"/>
</dbReference>
<dbReference type="Pfam" id="PF05592">
    <property type="entry name" value="Bac_rhamnosid"/>
    <property type="match status" value="1"/>
</dbReference>
<dbReference type="Gene3D" id="1.50.10.10">
    <property type="match status" value="1"/>
</dbReference>
<feature type="domain" description="Alpha-L-rhamnosidase concanavalin-like" evidence="5">
    <location>
        <begin position="324"/>
        <end position="419"/>
    </location>
</feature>
<feature type="region of interest" description="Disordered" evidence="4">
    <location>
        <begin position="1"/>
        <end position="36"/>
    </location>
</feature>
<feature type="compositionally biased region" description="Low complexity" evidence="4">
    <location>
        <begin position="1"/>
        <end position="25"/>
    </location>
</feature>
<proteinExistence type="predicted"/>
<name>A0ABU0YW50_9MICO</name>
<dbReference type="Pfam" id="PF08531">
    <property type="entry name" value="Bac_rhamnosid_N"/>
    <property type="match status" value="1"/>
</dbReference>
<evidence type="ECO:0000259" key="5">
    <source>
        <dbReference type="Pfam" id="PF05592"/>
    </source>
</evidence>
<dbReference type="Pfam" id="PF25788">
    <property type="entry name" value="Ig_Rha78A_N"/>
    <property type="match status" value="1"/>
</dbReference>
<feature type="domain" description="Alpha-L-rhamnosidase C-terminal" evidence="8">
    <location>
        <begin position="769"/>
        <end position="834"/>
    </location>
</feature>
<evidence type="ECO:0000313" key="10">
    <source>
        <dbReference type="Proteomes" id="UP001235133"/>
    </source>
</evidence>
<evidence type="ECO:0000256" key="2">
    <source>
        <dbReference type="ARBA" id="ARBA00012652"/>
    </source>
</evidence>
<dbReference type="EMBL" id="JAVFWO010000001">
    <property type="protein sequence ID" value="MDQ7876542.1"/>
    <property type="molecule type" value="Genomic_DNA"/>
</dbReference>
<evidence type="ECO:0000259" key="8">
    <source>
        <dbReference type="Pfam" id="PF17390"/>
    </source>
</evidence>
<feature type="domain" description="Bacterial alpha-L-rhamnosidase N-terminal" evidence="6">
    <location>
        <begin position="153"/>
        <end position="312"/>
    </location>
</feature>
<dbReference type="PANTHER" id="PTHR33307:SF6">
    <property type="entry name" value="ALPHA-RHAMNOSIDASE (EUROFUNG)-RELATED"/>
    <property type="match status" value="1"/>
</dbReference>
<comment type="catalytic activity">
    <reaction evidence="1">
        <text>Hydrolysis of terminal non-reducing alpha-L-rhamnose residues in alpha-L-rhamnosides.</text>
        <dbReference type="EC" id="3.2.1.40"/>
    </reaction>
</comment>
<dbReference type="Gene3D" id="2.60.420.10">
    <property type="entry name" value="Maltose phosphorylase, domain 3"/>
    <property type="match status" value="1"/>
</dbReference>
<dbReference type="InterPro" id="IPR035398">
    <property type="entry name" value="Bac_rhamnosid_C"/>
</dbReference>
<dbReference type="SUPFAM" id="SSF48208">
    <property type="entry name" value="Six-hairpin glycosidases"/>
    <property type="match status" value="1"/>
</dbReference>
<evidence type="ECO:0000259" key="6">
    <source>
        <dbReference type="Pfam" id="PF08531"/>
    </source>
</evidence>
<accession>A0ABU0YW50</accession>
<evidence type="ECO:0000256" key="4">
    <source>
        <dbReference type="SAM" id="MobiDB-lite"/>
    </source>
</evidence>
<dbReference type="InterPro" id="IPR012341">
    <property type="entry name" value="6hp_glycosidase-like_sf"/>
</dbReference>
<dbReference type="InterPro" id="IPR016007">
    <property type="entry name" value="Alpha_rhamnosid"/>
</dbReference>
<organism evidence="9 10">
    <name type="scientific">Microbacterium psychrotolerans</name>
    <dbReference type="NCBI Taxonomy" id="3068321"/>
    <lineage>
        <taxon>Bacteria</taxon>
        <taxon>Bacillati</taxon>
        <taxon>Actinomycetota</taxon>
        <taxon>Actinomycetes</taxon>
        <taxon>Micrococcales</taxon>
        <taxon>Microbacteriaceae</taxon>
        <taxon>Microbacterium</taxon>
    </lineage>
</organism>
<keyword evidence="3 9" id="KW-0378">Hydrolase</keyword>
<dbReference type="InterPro" id="IPR008928">
    <property type="entry name" value="6-hairpin_glycosidase_sf"/>
</dbReference>
<dbReference type="InterPro" id="IPR008902">
    <property type="entry name" value="Rhamnosid_concanavalin"/>
</dbReference>
<reference evidence="9 10" key="1">
    <citation type="submission" date="2023-08" db="EMBL/GenBank/DDBJ databases">
        <title>Microbacterium psychrotolerans sp. nov., a psychrotolerant bacterium isolated from soil in Heilongjiang Province, China.</title>
        <authorList>
            <person name="An P."/>
            <person name="Zhao D."/>
            <person name="Xiang H."/>
        </authorList>
    </citation>
    <scope>NUCLEOTIDE SEQUENCE [LARGE SCALE GENOMIC DNA]</scope>
    <source>
        <strain evidence="9 10">QXD-8</strain>
    </source>
</reference>
<dbReference type="Pfam" id="PF17389">
    <property type="entry name" value="Bac_rhamnosid6H"/>
    <property type="match status" value="1"/>
</dbReference>
<dbReference type="InterPro" id="IPR035396">
    <property type="entry name" value="Bac_rhamnosid6H"/>
</dbReference>
<evidence type="ECO:0000259" key="7">
    <source>
        <dbReference type="Pfam" id="PF17389"/>
    </source>
</evidence>
<gene>
    <name evidence="9" type="ORF">Q9R08_00990</name>
</gene>
<dbReference type="InterPro" id="IPR013783">
    <property type="entry name" value="Ig-like_fold"/>
</dbReference>
<sequence length="1050" mass="112355">MTLEQTRSTSTPTTAPTLPVATDLTVDGRGSGAAPGERGIELAFRARPRLSWNSRLASHSAYEVEVAREDGGVVWASGTVESSSCSATTGFEMAPREVYAWAVRLRGDDGKWGPWAESQFETGPLTAADWTAPWITAPSGSRIRHDFDHPSIVERARLYLTGQGLVHAVVNGVAVNAGRLDPTRTDLDRALYRGYDVTDLIAPGSNRLEFVLALGEWGRTGLDPRLRSELVLWHADGTRSVVAPDAHSLSSPSCLVVDEPFYLERHDVGVEGDDVWRPLGDAAIVQPSGDVHDPTHPPAIIETDPTPPVRVVSRFTVTQIGRSPGVRLFDVGTNIAGRSRLTMRTGVGAGSVIRVVHGEHIGPDGRIDTTNLTMPFDNGRPRQVLEWVATGEPGDVVEALFAYYGFRYIEIHGLPDDAEIDVSAGALHTDLAPSGSIRTDNETISLLLSRAERTLFNTLHGVPEDCPTREQAAWTGDTASVAEYELAAFDSENFLAKWIRDLVTSQAADGGLPAVAPDVRSPRLPADPVWGSALHRLLLGHWLHYGDDALVRETLPALRRWALFLLACIGEDGVVSKSPISYGHDWLALEQTPPEVHHTAATIDCLVAVSRFELEFSDADAAAQWMYHVNRLRAAARAKFFDPERGVFANGSQGALACAIDAGILTGSEAERAAQRIEDDIRARGNRVSGGFATTRTIVRALTATGRSQVIADVLEQPAEPGVGAMLTSGPGTFWECWWIDPTNTGTGSLDHVGLGGVFAGWVWEGLAGLTPTSGGYRTFAVEPRFVAGVDQLDLRTETPVGDIVMGYRVDDAVAAIHLEVPDGAVAAVSTGDESRQLPGGIHDFTIPAPRRARVVPPVEDSSWTAPSIAPGAGDVVGSRGLLAASLAEKTLQPHHGASVAVLPGLNCMPIPHAQPAAAVVEVSPTSPEQRPTVRIDFPAPLDGSDATFVYALVDVCDERWQRGSQPTLRIISTDGSDRRASAVNWPAGWLRVATDVEGWKGRASIAAIEISTEMPADASGDAVMPRGADELTGGFHLGEVGISTARRTW</sequence>
<dbReference type="Gene3D" id="2.60.40.10">
    <property type="entry name" value="Immunoglobulins"/>
    <property type="match status" value="1"/>
</dbReference>
<dbReference type="EC" id="3.2.1.40" evidence="2"/>
<protein>
    <recommendedName>
        <fullName evidence="2">alpha-L-rhamnosidase</fullName>
        <ecNumber evidence="2">3.2.1.40</ecNumber>
    </recommendedName>
</protein>
<comment type="caution">
    <text evidence="9">The sequence shown here is derived from an EMBL/GenBank/DDBJ whole genome shotgun (WGS) entry which is preliminary data.</text>
</comment>
<evidence type="ECO:0000256" key="1">
    <source>
        <dbReference type="ARBA" id="ARBA00001445"/>
    </source>
</evidence>
<evidence type="ECO:0000256" key="3">
    <source>
        <dbReference type="ARBA" id="ARBA00022801"/>
    </source>
</evidence>